<evidence type="ECO:0000259" key="4">
    <source>
        <dbReference type="PROSITE" id="PS50979"/>
    </source>
</evidence>
<dbReference type="InParanoid" id="A7T2H7"/>
<dbReference type="STRING" id="45351.A7T2H7"/>
<keyword evidence="2" id="KW-0547">Nucleotide-binding</keyword>
<organism evidence="5 6">
    <name type="scientific">Nematostella vectensis</name>
    <name type="common">Starlet sea anemone</name>
    <dbReference type="NCBI Taxonomy" id="45351"/>
    <lineage>
        <taxon>Eukaryota</taxon>
        <taxon>Metazoa</taxon>
        <taxon>Cnidaria</taxon>
        <taxon>Anthozoa</taxon>
        <taxon>Hexacorallia</taxon>
        <taxon>Actiniaria</taxon>
        <taxon>Edwardsiidae</taxon>
        <taxon>Nematostella</taxon>
    </lineage>
</organism>
<dbReference type="InterPro" id="IPR016185">
    <property type="entry name" value="PreATP-grasp_dom_sf"/>
</dbReference>
<sequence length="70" mass="7798">KHEIKKILVANRGEIAIRVFRAATEAGIRTVAIYSEQDANHMHRQKADEAYLVGKGMPPVAAYLNIPEII</sequence>
<feature type="non-terminal residue" evidence="5">
    <location>
        <position position="1"/>
    </location>
</feature>
<dbReference type="InterPro" id="IPR055268">
    <property type="entry name" value="PCB-like"/>
</dbReference>
<dbReference type="SUPFAM" id="SSF52440">
    <property type="entry name" value="PreATP-grasp domain"/>
    <property type="match status" value="1"/>
</dbReference>
<dbReference type="AlphaFoldDB" id="A7T2H7"/>
<dbReference type="eggNOG" id="KOG0369">
    <property type="taxonomic scope" value="Eukaryota"/>
</dbReference>
<dbReference type="PANTHER" id="PTHR43778:SF2">
    <property type="entry name" value="PYRUVATE CARBOXYLASE, MITOCHONDRIAL"/>
    <property type="match status" value="1"/>
</dbReference>
<evidence type="ECO:0000256" key="1">
    <source>
        <dbReference type="ARBA" id="ARBA00022598"/>
    </source>
</evidence>
<dbReference type="GO" id="GO:0005524">
    <property type="term" value="F:ATP binding"/>
    <property type="evidence" value="ECO:0007669"/>
    <property type="project" value="UniProtKB-KW"/>
</dbReference>
<reference evidence="5 6" key="1">
    <citation type="journal article" date="2007" name="Science">
        <title>Sea anemone genome reveals ancestral eumetazoan gene repertoire and genomic organization.</title>
        <authorList>
            <person name="Putnam N.H."/>
            <person name="Srivastava M."/>
            <person name="Hellsten U."/>
            <person name="Dirks B."/>
            <person name="Chapman J."/>
            <person name="Salamov A."/>
            <person name="Terry A."/>
            <person name="Shapiro H."/>
            <person name="Lindquist E."/>
            <person name="Kapitonov V.V."/>
            <person name="Jurka J."/>
            <person name="Genikhovich G."/>
            <person name="Grigoriev I.V."/>
            <person name="Lucas S.M."/>
            <person name="Steele R.E."/>
            <person name="Finnerty J.R."/>
            <person name="Technau U."/>
            <person name="Martindale M.Q."/>
            <person name="Rokhsar D.S."/>
        </authorList>
    </citation>
    <scope>NUCLEOTIDE SEQUENCE [LARGE SCALE GENOMIC DNA]</scope>
    <source>
        <strain evidence="6">CH2 X CH6</strain>
    </source>
</reference>
<keyword evidence="6" id="KW-1185">Reference proteome</keyword>
<dbReference type="Proteomes" id="UP000001593">
    <property type="component" value="Unassembled WGS sequence"/>
</dbReference>
<feature type="domain" description="Biotin carboxylation" evidence="4">
    <location>
        <begin position="3"/>
        <end position="70"/>
    </location>
</feature>
<dbReference type="InterPro" id="IPR005481">
    <property type="entry name" value="BC-like_N"/>
</dbReference>
<evidence type="ECO:0000313" key="6">
    <source>
        <dbReference type="Proteomes" id="UP000001593"/>
    </source>
</evidence>
<dbReference type="Gene3D" id="3.40.50.20">
    <property type="match status" value="1"/>
</dbReference>
<dbReference type="EMBL" id="DS470253">
    <property type="protein sequence ID" value="EDO29840.1"/>
    <property type="molecule type" value="Genomic_DNA"/>
</dbReference>
<dbReference type="PhylomeDB" id="A7T2H7"/>
<gene>
    <name evidence="5" type="ORF">NEMVEDRAFT_v1g68074</name>
</gene>
<keyword evidence="1" id="KW-0436">Ligase</keyword>
<proteinExistence type="predicted"/>
<dbReference type="PROSITE" id="PS50979">
    <property type="entry name" value="BC"/>
    <property type="match status" value="1"/>
</dbReference>
<evidence type="ECO:0000256" key="3">
    <source>
        <dbReference type="ARBA" id="ARBA00022840"/>
    </source>
</evidence>
<accession>A7T2H7</accession>
<dbReference type="InterPro" id="IPR011764">
    <property type="entry name" value="Biotin_carboxylation_dom"/>
</dbReference>
<feature type="non-terminal residue" evidence="5">
    <location>
        <position position="70"/>
    </location>
</feature>
<evidence type="ECO:0000256" key="2">
    <source>
        <dbReference type="ARBA" id="ARBA00022741"/>
    </source>
</evidence>
<dbReference type="PANTHER" id="PTHR43778">
    <property type="entry name" value="PYRUVATE CARBOXYLASE"/>
    <property type="match status" value="1"/>
</dbReference>
<protein>
    <recommendedName>
        <fullName evidence="4">Biotin carboxylation domain-containing protein</fullName>
    </recommendedName>
</protein>
<dbReference type="Pfam" id="PF00289">
    <property type="entry name" value="Biotin_carb_N"/>
    <property type="match status" value="1"/>
</dbReference>
<dbReference type="HOGENOM" id="CLU_000395_0_1_1"/>
<dbReference type="GO" id="GO:0016874">
    <property type="term" value="F:ligase activity"/>
    <property type="evidence" value="ECO:0007669"/>
    <property type="project" value="UniProtKB-KW"/>
</dbReference>
<name>A7T2H7_NEMVE</name>
<evidence type="ECO:0000313" key="5">
    <source>
        <dbReference type="EMBL" id="EDO29840.1"/>
    </source>
</evidence>
<keyword evidence="3" id="KW-0067">ATP-binding</keyword>